<dbReference type="AlphaFoldDB" id="A0AA38I3E2"/>
<evidence type="ECO:0000256" key="3">
    <source>
        <dbReference type="ARBA" id="ARBA00022833"/>
    </source>
</evidence>
<evidence type="ECO:0000313" key="7">
    <source>
        <dbReference type="Proteomes" id="UP001168821"/>
    </source>
</evidence>
<proteinExistence type="predicted"/>
<dbReference type="SMART" id="SM00249">
    <property type="entry name" value="PHD"/>
    <property type="match status" value="1"/>
</dbReference>
<protein>
    <recommendedName>
        <fullName evidence="5">PHD-type domain-containing protein</fullName>
    </recommendedName>
</protein>
<dbReference type="Gene3D" id="3.30.40.10">
    <property type="entry name" value="Zinc/RING finger domain, C3HC4 (zinc finger)"/>
    <property type="match status" value="1"/>
</dbReference>
<evidence type="ECO:0000256" key="1">
    <source>
        <dbReference type="ARBA" id="ARBA00022723"/>
    </source>
</evidence>
<dbReference type="InterPro" id="IPR013083">
    <property type="entry name" value="Znf_RING/FYVE/PHD"/>
</dbReference>
<evidence type="ECO:0000256" key="2">
    <source>
        <dbReference type="ARBA" id="ARBA00022771"/>
    </source>
</evidence>
<dbReference type="PROSITE" id="PS01359">
    <property type="entry name" value="ZF_PHD_1"/>
    <property type="match status" value="1"/>
</dbReference>
<keyword evidence="7" id="KW-1185">Reference proteome</keyword>
<comment type="caution">
    <text evidence="6">The sequence shown here is derived from an EMBL/GenBank/DDBJ whole genome shotgun (WGS) entry which is preliminary data.</text>
</comment>
<dbReference type="EMBL" id="JALNTZ010000007">
    <property type="protein sequence ID" value="KAJ3646977.1"/>
    <property type="molecule type" value="Genomic_DNA"/>
</dbReference>
<dbReference type="InterPro" id="IPR019786">
    <property type="entry name" value="Zinc_finger_PHD-type_CS"/>
</dbReference>
<organism evidence="6 7">
    <name type="scientific">Zophobas morio</name>
    <dbReference type="NCBI Taxonomy" id="2755281"/>
    <lineage>
        <taxon>Eukaryota</taxon>
        <taxon>Metazoa</taxon>
        <taxon>Ecdysozoa</taxon>
        <taxon>Arthropoda</taxon>
        <taxon>Hexapoda</taxon>
        <taxon>Insecta</taxon>
        <taxon>Pterygota</taxon>
        <taxon>Neoptera</taxon>
        <taxon>Endopterygota</taxon>
        <taxon>Coleoptera</taxon>
        <taxon>Polyphaga</taxon>
        <taxon>Cucujiformia</taxon>
        <taxon>Tenebrionidae</taxon>
        <taxon>Zophobas</taxon>
    </lineage>
</organism>
<sequence length="413" mass="46043">MAIKCSKCARTIGRTDNYISCKLCKHNYHISCGGLTPEAYDSLNDLGDLTGWSCNFCKLKAISHSSVNNAVGGSNDVFISVDQLKLVVREIVNSELRPLTSKIDSMDSVIRDLVTQNSFLRDEISKLTKISQQQSQISPNNITPSDINVKATYAATIAKNSQQTIIVKPKDKTQSVHKTKSDIMAKIDPVDSSVLIGKVKNLKEGGVLLGCDDVGRFKQLAKSKKLSSDYDIRDIKTLRPRIRIAGISDWVDESCIIPYLVKQNEYIFNNVDEYKLIKFSPLKKKDKTDSFFAVLEVDIETYKKALNIGHCLIGLDACSIYCGIDVLRCYKCNGYNHSSKNCNSELSCPRCAGKHVVKECTAVNLCCTNCSNLKSNEKFENIAIDHAAWERQNCQAYQLTINKLKFDVFGISI</sequence>
<dbReference type="GO" id="GO:0008270">
    <property type="term" value="F:zinc ion binding"/>
    <property type="evidence" value="ECO:0007669"/>
    <property type="project" value="UniProtKB-KW"/>
</dbReference>
<dbReference type="InterPro" id="IPR001965">
    <property type="entry name" value="Znf_PHD"/>
</dbReference>
<evidence type="ECO:0000256" key="4">
    <source>
        <dbReference type="PROSITE-ProRule" id="PRU00146"/>
    </source>
</evidence>
<keyword evidence="2 4" id="KW-0863">Zinc-finger</keyword>
<feature type="domain" description="PHD-type" evidence="5">
    <location>
        <begin position="2"/>
        <end position="60"/>
    </location>
</feature>
<dbReference type="InterPro" id="IPR011011">
    <property type="entry name" value="Znf_FYVE_PHD"/>
</dbReference>
<reference evidence="6" key="1">
    <citation type="journal article" date="2023" name="G3 (Bethesda)">
        <title>Whole genome assemblies of Zophobas morio and Tenebrio molitor.</title>
        <authorList>
            <person name="Kaur S."/>
            <person name="Stinson S.A."/>
            <person name="diCenzo G.C."/>
        </authorList>
    </citation>
    <scope>NUCLEOTIDE SEQUENCE</scope>
    <source>
        <strain evidence="6">QUZm001</strain>
    </source>
</reference>
<name>A0AA38I3E2_9CUCU</name>
<evidence type="ECO:0000313" key="6">
    <source>
        <dbReference type="EMBL" id="KAJ3646977.1"/>
    </source>
</evidence>
<dbReference type="CDD" id="cd15489">
    <property type="entry name" value="PHD_SF"/>
    <property type="match status" value="1"/>
</dbReference>
<dbReference type="Proteomes" id="UP001168821">
    <property type="component" value="Unassembled WGS sequence"/>
</dbReference>
<dbReference type="InterPro" id="IPR019787">
    <property type="entry name" value="Znf_PHD-finger"/>
</dbReference>
<dbReference type="PROSITE" id="PS50016">
    <property type="entry name" value="ZF_PHD_2"/>
    <property type="match status" value="1"/>
</dbReference>
<keyword evidence="3" id="KW-0862">Zinc</keyword>
<gene>
    <name evidence="6" type="ORF">Zmor_024532</name>
</gene>
<evidence type="ECO:0000259" key="5">
    <source>
        <dbReference type="PROSITE" id="PS50016"/>
    </source>
</evidence>
<keyword evidence="1" id="KW-0479">Metal-binding</keyword>
<accession>A0AA38I3E2</accession>
<dbReference type="SUPFAM" id="SSF57903">
    <property type="entry name" value="FYVE/PHD zinc finger"/>
    <property type="match status" value="1"/>
</dbReference>